<organism evidence="2 3">
    <name type="scientific">Phytoactinopolyspora mesophila</name>
    <dbReference type="NCBI Taxonomy" id="2650750"/>
    <lineage>
        <taxon>Bacteria</taxon>
        <taxon>Bacillati</taxon>
        <taxon>Actinomycetota</taxon>
        <taxon>Actinomycetes</taxon>
        <taxon>Jiangellales</taxon>
        <taxon>Jiangellaceae</taxon>
        <taxon>Phytoactinopolyspora</taxon>
    </lineage>
</organism>
<comment type="caution">
    <text evidence="2">The sequence shown here is derived from an EMBL/GenBank/DDBJ whole genome shotgun (WGS) entry which is preliminary data.</text>
</comment>
<keyword evidence="3" id="KW-1185">Reference proteome</keyword>
<evidence type="ECO:0008006" key="4">
    <source>
        <dbReference type="Google" id="ProtNLM"/>
    </source>
</evidence>
<proteinExistence type="predicted"/>
<dbReference type="EMBL" id="WLZY01000002">
    <property type="protein sequence ID" value="NDL57235.1"/>
    <property type="molecule type" value="Genomic_DNA"/>
</dbReference>
<feature type="compositionally biased region" description="Basic and acidic residues" evidence="1">
    <location>
        <begin position="1"/>
        <end position="12"/>
    </location>
</feature>
<feature type="region of interest" description="Disordered" evidence="1">
    <location>
        <begin position="1"/>
        <end position="25"/>
    </location>
</feature>
<reference evidence="2 3" key="1">
    <citation type="submission" date="2019-11" db="EMBL/GenBank/DDBJ databases">
        <authorList>
            <person name="Li X.-J."/>
            <person name="Feng X.-M."/>
        </authorList>
    </citation>
    <scope>NUCLEOTIDE SEQUENCE [LARGE SCALE GENOMIC DNA]</scope>
    <source>
        <strain evidence="2 3">XMNu-373</strain>
    </source>
</reference>
<evidence type="ECO:0000313" key="3">
    <source>
        <dbReference type="Proteomes" id="UP000460435"/>
    </source>
</evidence>
<evidence type="ECO:0000256" key="1">
    <source>
        <dbReference type="SAM" id="MobiDB-lite"/>
    </source>
</evidence>
<sequence length="159" mass="18454">MLSVADRSRDLDDGPDPGPARPINWDRLSASEAEREWLVLNKWVDWLRSTYNLTDFVVPPYWHRHPALVWELSALHLYWLDAYSGCARDPLNWHREFADSRARLREWVASSGEMSSITWPGESGANTRHDADFVLFVADDVNRRRAAETARHDDGRNPR</sequence>
<dbReference type="Proteomes" id="UP000460435">
    <property type="component" value="Unassembled WGS sequence"/>
</dbReference>
<accession>A0A7K3M1R0</accession>
<evidence type="ECO:0000313" key="2">
    <source>
        <dbReference type="EMBL" id="NDL57235.1"/>
    </source>
</evidence>
<dbReference type="AlphaFoldDB" id="A0A7K3M1R0"/>
<gene>
    <name evidence="2" type="ORF">F7O44_09155</name>
</gene>
<protein>
    <recommendedName>
        <fullName evidence="4">DUF4913 domain-containing protein</fullName>
    </recommendedName>
</protein>
<name>A0A7K3M1R0_9ACTN</name>